<evidence type="ECO:0000256" key="1">
    <source>
        <dbReference type="SAM" id="Coils"/>
    </source>
</evidence>
<keyword evidence="4" id="KW-1185">Reference proteome</keyword>
<keyword evidence="1" id="KW-0175">Coiled coil</keyword>
<accession>A0A2G8K8X8</accession>
<dbReference type="AlphaFoldDB" id="A0A2G8K8X8"/>
<comment type="caution">
    <text evidence="3">The sequence shown here is derived from an EMBL/GenBank/DDBJ whole genome shotgun (WGS) entry which is preliminary data.</text>
</comment>
<evidence type="ECO:0000313" key="4">
    <source>
        <dbReference type="Proteomes" id="UP000230750"/>
    </source>
</evidence>
<evidence type="ECO:0000313" key="3">
    <source>
        <dbReference type="EMBL" id="PIK44425.1"/>
    </source>
</evidence>
<dbReference type="OrthoDB" id="10622927at2759"/>
<feature type="compositionally biased region" description="Basic and acidic residues" evidence="2">
    <location>
        <begin position="87"/>
        <end position="100"/>
    </location>
</feature>
<evidence type="ECO:0000256" key="2">
    <source>
        <dbReference type="SAM" id="MobiDB-lite"/>
    </source>
</evidence>
<feature type="compositionally biased region" description="Basic residues" evidence="2">
    <location>
        <begin position="77"/>
        <end position="86"/>
    </location>
</feature>
<dbReference type="EMBL" id="MRZV01000777">
    <property type="protein sequence ID" value="PIK44425.1"/>
    <property type="molecule type" value="Genomic_DNA"/>
</dbReference>
<name>A0A2G8K8X8_STIJA</name>
<gene>
    <name evidence="3" type="ORF">BSL78_18702</name>
</gene>
<feature type="coiled-coil region" evidence="1">
    <location>
        <begin position="198"/>
        <end position="232"/>
    </location>
</feature>
<protein>
    <submittedName>
        <fullName evidence="3">Uncharacterized protein</fullName>
    </submittedName>
</protein>
<dbReference type="Proteomes" id="UP000230750">
    <property type="component" value="Unassembled WGS sequence"/>
</dbReference>
<feature type="region of interest" description="Disordered" evidence="2">
    <location>
        <begin position="71"/>
        <end position="126"/>
    </location>
</feature>
<sequence length="238" mass="27071">MKSVIITESNSATNFYQRHTAGCVSELRNTLARNTSSTITKNLLGKQRENSLQERKFGRVSQQAVNYNKPFLLIHPKMPKKNSKKGNKSDSPRPAERSSESMDAGGLHSKLESQSRKLLQKVTDKRKARWKPLSKELINLMLQSMEENKLSACEQLNKSDRKFISEHFADLTSRLEETCTECLAPPGTADTTMLRPALTRHTASLNESQQNLKQLEMNISKLKKIITKKEEELEALER</sequence>
<reference evidence="3 4" key="1">
    <citation type="journal article" date="2017" name="PLoS Biol.">
        <title>The sea cucumber genome provides insights into morphological evolution and visceral regeneration.</title>
        <authorList>
            <person name="Zhang X."/>
            <person name="Sun L."/>
            <person name="Yuan J."/>
            <person name="Sun Y."/>
            <person name="Gao Y."/>
            <person name="Zhang L."/>
            <person name="Li S."/>
            <person name="Dai H."/>
            <person name="Hamel J.F."/>
            <person name="Liu C."/>
            <person name="Yu Y."/>
            <person name="Liu S."/>
            <person name="Lin W."/>
            <person name="Guo K."/>
            <person name="Jin S."/>
            <person name="Xu P."/>
            <person name="Storey K.B."/>
            <person name="Huan P."/>
            <person name="Zhang T."/>
            <person name="Zhou Y."/>
            <person name="Zhang J."/>
            <person name="Lin C."/>
            <person name="Li X."/>
            <person name="Xing L."/>
            <person name="Huo D."/>
            <person name="Sun M."/>
            <person name="Wang L."/>
            <person name="Mercier A."/>
            <person name="Li F."/>
            <person name="Yang H."/>
            <person name="Xiang J."/>
        </authorList>
    </citation>
    <scope>NUCLEOTIDE SEQUENCE [LARGE SCALE GENOMIC DNA]</scope>
    <source>
        <strain evidence="3">Shaxun</strain>
        <tissue evidence="3">Muscle</tissue>
    </source>
</reference>
<organism evidence="3 4">
    <name type="scientific">Stichopus japonicus</name>
    <name type="common">Sea cucumber</name>
    <dbReference type="NCBI Taxonomy" id="307972"/>
    <lineage>
        <taxon>Eukaryota</taxon>
        <taxon>Metazoa</taxon>
        <taxon>Echinodermata</taxon>
        <taxon>Eleutherozoa</taxon>
        <taxon>Echinozoa</taxon>
        <taxon>Holothuroidea</taxon>
        <taxon>Aspidochirotacea</taxon>
        <taxon>Aspidochirotida</taxon>
        <taxon>Stichopodidae</taxon>
        <taxon>Apostichopus</taxon>
    </lineage>
</organism>
<proteinExistence type="predicted"/>